<evidence type="ECO:0000313" key="1">
    <source>
        <dbReference type="EMBL" id="KAF2675915.1"/>
    </source>
</evidence>
<reference evidence="1" key="1">
    <citation type="journal article" date="2020" name="Stud. Mycol.">
        <title>101 Dothideomycetes genomes: a test case for predicting lifestyles and emergence of pathogens.</title>
        <authorList>
            <person name="Haridas S."/>
            <person name="Albert R."/>
            <person name="Binder M."/>
            <person name="Bloem J."/>
            <person name="Labutti K."/>
            <person name="Salamov A."/>
            <person name="Andreopoulos B."/>
            <person name="Baker S."/>
            <person name="Barry K."/>
            <person name="Bills G."/>
            <person name="Bluhm B."/>
            <person name="Cannon C."/>
            <person name="Castanera R."/>
            <person name="Culley D."/>
            <person name="Daum C."/>
            <person name="Ezra D."/>
            <person name="Gonzalez J."/>
            <person name="Henrissat B."/>
            <person name="Kuo A."/>
            <person name="Liang C."/>
            <person name="Lipzen A."/>
            <person name="Lutzoni F."/>
            <person name="Magnuson J."/>
            <person name="Mondo S."/>
            <person name="Nolan M."/>
            <person name="Ohm R."/>
            <person name="Pangilinan J."/>
            <person name="Park H.-J."/>
            <person name="Ramirez L."/>
            <person name="Alfaro M."/>
            <person name="Sun H."/>
            <person name="Tritt A."/>
            <person name="Yoshinaga Y."/>
            <person name="Zwiers L.-H."/>
            <person name="Turgeon B."/>
            <person name="Goodwin S."/>
            <person name="Spatafora J."/>
            <person name="Crous P."/>
            <person name="Grigoriev I."/>
        </authorList>
    </citation>
    <scope>NUCLEOTIDE SEQUENCE</scope>
    <source>
        <strain evidence="1">CBS 122367</strain>
    </source>
</reference>
<dbReference type="AlphaFoldDB" id="A0A6G1ICR0"/>
<evidence type="ECO:0000313" key="2">
    <source>
        <dbReference type="Proteomes" id="UP000799291"/>
    </source>
</evidence>
<gene>
    <name evidence="1" type="ORF">K458DRAFT_492800</name>
</gene>
<keyword evidence="2" id="KW-1185">Reference proteome</keyword>
<protein>
    <submittedName>
        <fullName evidence="1">Uncharacterized protein</fullName>
    </submittedName>
</protein>
<accession>A0A6G1ICR0</accession>
<sequence>MLNNEKGTNGAHRTTYSALHKLRIPAGYATSMTLRIVRHRNRKVARSFRLNPGRNLPKFVWQVKVQSFRTDLTLARFSNRVSEPVPVSEEDILEACLNQAEAMKYLQGAVQHLQEEFPGPEYEMEYQNGAPSVLLKQRARTGEWMAQRYIEARCVDAAQFVRKPEEQVEDEA</sequence>
<name>A0A6G1ICR0_9PLEO</name>
<dbReference type="Proteomes" id="UP000799291">
    <property type="component" value="Unassembled WGS sequence"/>
</dbReference>
<proteinExistence type="predicted"/>
<dbReference type="EMBL" id="MU005645">
    <property type="protein sequence ID" value="KAF2675915.1"/>
    <property type="molecule type" value="Genomic_DNA"/>
</dbReference>
<organism evidence="1 2">
    <name type="scientific">Lentithecium fluviatile CBS 122367</name>
    <dbReference type="NCBI Taxonomy" id="1168545"/>
    <lineage>
        <taxon>Eukaryota</taxon>
        <taxon>Fungi</taxon>
        <taxon>Dikarya</taxon>
        <taxon>Ascomycota</taxon>
        <taxon>Pezizomycotina</taxon>
        <taxon>Dothideomycetes</taxon>
        <taxon>Pleosporomycetidae</taxon>
        <taxon>Pleosporales</taxon>
        <taxon>Massarineae</taxon>
        <taxon>Lentitheciaceae</taxon>
        <taxon>Lentithecium</taxon>
    </lineage>
</organism>